<comment type="caution">
    <text evidence="2">The sequence shown here is derived from an EMBL/GenBank/DDBJ whole genome shotgun (WGS) entry which is preliminary data.</text>
</comment>
<keyword evidence="3" id="KW-1185">Reference proteome</keyword>
<protein>
    <recommendedName>
        <fullName evidence="4">Bacterial Pleckstrin homology domain-containing protein</fullName>
    </recommendedName>
</protein>
<gene>
    <name evidence="2" type="ORF">RQM59_11185</name>
</gene>
<evidence type="ECO:0000256" key="1">
    <source>
        <dbReference type="SAM" id="Phobius"/>
    </source>
</evidence>
<feature type="transmembrane region" description="Helical" evidence="1">
    <location>
        <begin position="43"/>
        <end position="63"/>
    </location>
</feature>
<reference evidence="2 3" key="1">
    <citation type="submission" date="2023-09" db="EMBL/GenBank/DDBJ databases">
        <title>Novel taxa isolated from Blanes Bay.</title>
        <authorList>
            <person name="Rey-Velasco X."/>
            <person name="Lucena T."/>
        </authorList>
    </citation>
    <scope>NUCLEOTIDE SEQUENCE [LARGE SCALE GENOMIC DNA]</scope>
    <source>
        <strain evidence="2 3">S356</strain>
    </source>
</reference>
<keyword evidence="1" id="KW-1133">Transmembrane helix</keyword>
<feature type="transmembrane region" description="Helical" evidence="1">
    <location>
        <begin position="12"/>
        <end position="31"/>
    </location>
</feature>
<name>A0ABU3LIP6_9FLAO</name>
<accession>A0ABU3LIP6</accession>
<dbReference type="RefSeq" id="WP_349242199.1">
    <property type="nucleotide sequence ID" value="NZ_JAVTTO010000004.1"/>
</dbReference>
<evidence type="ECO:0000313" key="3">
    <source>
        <dbReference type="Proteomes" id="UP001257277"/>
    </source>
</evidence>
<keyword evidence="1" id="KW-0812">Transmembrane</keyword>
<dbReference type="Proteomes" id="UP001257277">
    <property type="component" value="Unassembled WGS sequence"/>
</dbReference>
<evidence type="ECO:0000313" key="2">
    <source>
        <dbReference type="EMBL" id="MDT7832947.1"/>
    </source>
</evidence>
<organism evidence="2 3">
    <name type="scientific">Asprobacillus argus</name>
    <dbReference type="NCBI Taxonomy" id="3076534"/>
    <lineage>
        <taxon>Bacteria</taxon>
        <taxon>Pseudomonadati</taxon>
        <taxon>Bacteroidota</taxon>
        <taxon>Flavobacteriia</taxon>
        <taxon>Flavobacteriales</taxon>
        <taxon>Flavobacteriaceae</taxon>
        <taxon>Asprobacillus</taxon>
    </lineage>
</organism>
<dbReference type="EMBL" id="JAVTTO010000004">
    <property type="protein sequence ID" value="MDT7832947.1"/>
    <property type="molecule type" value="Genomic_DNA"/>
</dbReference>
<keyword evidence="1" id="KW-0472">Membrane</keyword>
<evidence type="ECO:0008006" key="4">
    <source>
        <dbReference type="Google" id="ProtNLM"/>
    </source>
</evidence>
<proteinExistence type="predicted"/>
<sequence>MRVFEEEQRFRQTWLIILLAVSIMIPIVLIIKEYTKENTNMSAMEFTLTLLLMFGATIPIFFFKLKTRIDEKGIHYRFIPFHGKFRTQHWSEIKSVSVRKYDAISEYGGWGLKGGFRRKKGRAFNVSGNIGIQLELLTGKKILIGTQKEYDAKKVLETYQNKIEDHG</sequence>